<accession>A0A0M6XW16</accession>
<protein>
    <submittedName>
        <fullName evidence="2">Uncharacterized protein</fullName>
    </submittedName>
</protein>
<proteinExistence type="predicted"/>
<evidence type="ECO:0000256" key="1">
    <source>
        <dbReference type="SAM" id="MobiDB-lite"/>
    </source>
</evidence>
<dbReference type="STRING" id="282197.SAMN04488517_10348"/>
<sequence length="235" mass="24396">MIGGIRFYGQDVARPFVEVIAHDFTDWRALGDCVASEWAAFAPLHLRSLVAPDATLPATAFVDMSIHLARYRDMAPPDGRVSLAPLDDAGTAVEMVAARFADLAETDPALARNVSAARPRVRGLGPTRLGRVAGHRPRPPAGRNDPPAERRLGAHGGAGRTSAGAGPCVPAPGSAGTVLTRARQTPRSGSGQSRASLPTLRVTRSSAASSPSSRARKAPSSASRKSQHCGVGSLS</sequence>
<dbReference type="AlphaFoldDB" id="A0A0M6XW16"/>
<evidence type="ECO:0000313" key="2">
    <source>
        <dbReference type="EMBL" id="CTQ34295.1"/>
    </source>
</evidence>
<dbReference type="EMBL" id="CXPG01000021">
    <property type="protein sequence ID" value="CTQ34295.1"/>
    <property type="molecule type" value="Genomic_DNA"/>
</dbReference>
<feature type="compositionally biased region" description="Polar residues" evidence="1">
    <location>
        <begin position="182"/>
        <end position="196"/>
    </location>
</feature>
<organism evidence="2 3">
    <name type="scientific">Jannaschia rubra</name>
    <dbReference type="NCBI Taxonomy" id="282197"/>
    <lineage>
        <taxon>Bacteria</taxon>
        <taxon>Pseudomonadati</taxon>
        <taxon>Pseudomonadota</taxon>
        <taxon>Alphaproteobacteria</taxon>
        <taxon>Rhodobacterales</taxon>
        <taxon>Roseobacteraceae</taxon>
        <taxon>Jannaschia</taxon>
    </lineage>
</organism>
<feature type="region of interest" description="Disordered" evidence="1">
    <location>
        <begin position="121"/>
        <end position="235"/>
    </location>
</feature>
<keyword evidence="3" id="KW-1185">Reference proteome</keyword>
<feature type="compositionally biased region" description="Low complexity" evidence="1">
    <location>
        <begin position="204"/>
        <end position="224"/>
    </location>
</feature>
<reference evidence="2 3" key="1">
    <citation type="submission" date="2015-07" db="EMBL/GenBank/DDBJ databases">
        <authorList>
            <person name="Noorani M."/>
        </authorList>
    </citation>
    <scope>NUCLEOTIDE SEQUENCE [LARGE SCALE GENOMIC DNA]</scope>
    <source>
        <strain evidence="2 3">CECT 5088</strain>
    </source>
</reference>
<gene>
    <name evidence="2" type="ORF">JAN5088_03089</name>
</gene>
<dbReference type="Proteomes" id="UP000048908">
    <property type="component" value="Unassembled WGS sequence"/>
</dbReference>
<evidence type="ECO:0000313" key="3">
    <source>
        <dbReference type="Proteomes" id="UP000048908"/>
    </source>
</evidence>
<name>A0A0M6XW16_9RHOB</name>